<dbReference type="PANTHER" id="PTHR33295:SF20">
    <property type="entry name" value="ATPASE"/>
    <property type="match status" value="1"/>
</dbReference>
<dbReference type="SUPFAM" id="SSF52540">
    <property type="entry name" value="P-loop containing nucleoside triphosphate hydrolases"/>
    <property type="match status" value="1"/>
</dbReference>
<dbReference type="Pfam" id="PF13173">
    <property type="entry name" value="AAA_14"/>
    <property type="match status" value="1"/>
</dbReference>
<dbReference type="RefSeq" id="WP_106133971.1">
    <property type="nucleotide sequence ID" value="NZ_PVTR01000007.1"/>
</dbReference>
<evidence type="ECO:0000313" key="3">
    <source>
        <dbReference type="EMBL" id="PRY86935.1"/>
    </source>
</evidence>
<evidence type="ECO:0000313" key="4">
    <source>
        <dbReference type="Proteomes" id="UP000238157"/>
    </source>
</evidence>
<evidence type="ECO:0000259" key="2">
    <source>
        <dbReference type="Pfam" id="PF13635"/>
    </source>
</evidence>
<organism evidence="3 4">
    <name type="scientific">Mongoliibacter ruber</name>
    <dbReference type="NCBI Taxonomy" id="1750599"/>
    <lineage>
        <taxon>Bacteria</taxon>
        <taxon>Pseudomonadati</taxon>
        <taxon>Bacteroidota</taxon>
        <taxon>Cytophagia</taxon>
        <taxon>Cytophagales</taxon>
        <taxon>Cyclobacteriaceae</taxon>
        <taxon>Mongoliibacter</taxon>
    </lineage>
</organism>
<keyword evidence="4" id="KW-1185">Reference proteome</keyword>
<dbReference type="Gene3D" id="3.40.50.300">
    <property type="entry name" value="P-loop containing nucleotide triphosphate hydrolases"/>
    <property type="match status" value="1"/>
</dbReference>
<dbReference type="Pfam" id="PF13635">
    <property type="entry name" value="DUF4143"/>
    <property type="match status" value="1"/>
</dbReference>
<protein>
    <recommendedName>
        <fullName evidence="5">AAA+ ATPase domain-containing protein</fullName>
    </recommendedName>
</protein>
<dbReference type="EMBL" id="PVTR01000007">
    <property type="protein sequence ID" value="PRY86935.1"/>
    <property type="molecule type" value="Genomic_DNA"/>
</dbReference>
<evidence type="ECO:0000259" key="1">
    <source>
        <dbReference type="Pfam" id="PF13173"/>
    </source>
</evidence>
<dbReference type="OrthoDB" id="9801840at2"/>
<accession>A0A2T0WJT9</accession>
<comment type="caution">
    <text evidence="3">The sequence shown here is derived from an EMBL/GenBank/DDBJ whole genome shotgun (WGS) entry which is preliminary data.</text>
</comment>
<feature type="domain" description="DUF4143" evidence="2">
    <location>
        <begin position="202"/>
        <end position="350"/>
    </location>
</feature>
<feature type="domain" description="AAA" evidence="1">
    <location>
        <begin position="19"/>
        <end position="149"/>
    </location>
</feature>
<sequence>MVRREQYIDQLKKFLGKPQVKILTGIRRSGKSTVLKLLTEELKHRGVEDSAIIFINFESFANSHLNTASSLYQEIKTLIVSSAKTYLLFDEIQEVENWEKAVNSFMVDFDVDIYITGSNSNLLSSELATFLAGRYVEIPMFTLSFVEFLAFKKLYSEITVTQFSLFSEYLRKGGFPVIHTSDYEQETADKVVSDIYDSVILRDTVQRHKIRDIELLNRVIQYVFDNVGNTFSGKNVADYFKSQQRKIDINTVYNYLSALEGAFILYRVSRYDLKGKEILKTQEKFYLADISLLYATMGYRDRMISGVLENLVFLELKRRGFKVFVGKFDQREIDFVAEKKDKKVYIQVSYKLESQGTIDREFSALLPIEDHYPKYVVTMDEFFKDTIQGVKHMHISDFLLASEW</sequence>
<dbReference type="AlphaFoldDB" id="A0A2T0WJT9"/>
<dbReference type="PANTHER" id="PTHR33295">
    <property type="entry name" value="ATPASE"/>
    <property type="match status" value="1"/>
</dbReference>
<gene>
    <name evidence="3" type="ORF">CLW00_1073</name>
</gene>
<dbReference type="InterPro" id="IPR025420">
    <property type="entry name" value="DUF4143"/>
</dbReference>
<dbReference type="InterPro" id="IPR041682">
    <property type="entry name" value="AAA_14"/>
</dbReference>
<reference evidence="3 4" key="1">
    <citation type="submission" date="2018-03" db="EMBL/GenBank/DDBJ databases">
        <title>Genomic Encyclopedia of Archaeal and Bacterial Type Strains, Phase II (KMG-II): from individual species to whole genera.</title>
        <authorList>
            <person name="Goeker M."/>
        </authorList>
    </citation>
    <scope>NUCLEOTIDE SEQUENCE [LARGE SCALE GENOMIC DNA]</scope>
    <source>
        <strain evidence="3 4">DSM 27929</strain>
    </source>
</reference>
<dbReference type="InterPro" id="IPR027417">
    <property type="entry name" value="P-loop_NTPase"/>
</dbReference>
<name>A0A2T0WJT9_9BACT</name>
<dbReference type="Proteomes" id="UP000238157">
    <property type="component" value="Unassembled WGS sequence"/>
</dbReference>
<evidence type="ECO:0008006" key="5">
    <source>
        <dbReference type="Google" id="ProtNLM"/>
    </source>
</evidence>
<proteinExistence type="predicted"/>